<keyword evidence="3" id="KW-1003">Cell membrane</keyword>
<dbReference type="NCBIfam" id="TIGR02454">
    <property type="entry name" value="ECF_T_CbiQ"/>
    <property type="match status" value="1"/>
</dbReference>
<evidence type="ECO:0000256" key="6">
    <source>
        <dbReference type="ARBA" id="ARBA00023136"/>
    </source>
</evidence>
<evidence type="ECO:0000256" key="7">
    <source>
        <dbReference type="SAM" id="Phobius"/>
    </source>
</evidence>
<comment type="similarity">
    <text evidence="2">Belongs to the CbiQ family.</text>
</comment>
<comment type="subcellular location">
    <subcellularLocation>
        <location evidence="1">Cell membrane</location>
        <topology evidence="1">Multi-pass membrane protein</topology>
    </subcellularLocation>
</comment>
<dbReference type="CDD" id="cd16914">
    <property type="entry name" value="EcfT"/>
    <property type="match status" value="1"/>
</dbReference>
<evidence type="ECO:0000256" key="4">
    <source>
        <dbReference type="ARBA" id="ARBA00022692"/>
    </source>
</evidence>
<dbReference type="InterPro" id="IPR003339">
    <property type="entry name" value="ABC/ECF_trnsptr_transmembrane"/>
</dbReference>
<dbReference type="EMBL" id="NRRV01000011">
    <property type="protein sequence ID" value="MBK1630386.1"/>
    <property type="molecule type" value="Genomic_DNA"/>
</dbReference>
<evidence type="ECO:0000256" key="1">
    <source>
        <dbReference type="ARBA" id="ARBA00004651"/>
    </source>
</evidence>
<dbReference type="RefSeq" id="WP_200235181.1">
    <property type="nucleotide sequence ID" value="NZ_NRRV01000011.1"/>
</dbReference>
<dbReference type="PANTHER" id="PTHR34857">
    <property type="entry name" value="SLL0384 PROTEIN"/>
    <property type="match status" value="1"/>
</dbReference>
<gene>
    <name evidence="8" type="primary">cbiQ</name>
    <name evidence="8" type="ORF">CKO31_06420</name>
</gene>
<dbReference type="PANTHER" id="PTHR34857:SF2">
    <property type="entry name" value="SLL0384 PROTEIN"/>
    <property type="match status" value="1"/>
</dbReference>
<evidence type="ECO:0000256" key="2">
    <source>
        <dbReference type="ARBA" id="ARBA00008564"/>
    </source>
</evidence>
<organism evidence="8 9">
    <name type="scientific">Thiohalocapsa halophila</name>
    <dbReference type="NCBI Taxonomy" id="69359"/>
    <lineage>
        <taxon>Bacteria</taxon>
        <taxon>Pseudomonadati</taxon>
        <taxon>Pseudomonadota</taxon>
        <taxon>Gammaproteobacteria</taxon>
        <taxon>Chromatiales</taxon>
        <taxon>Chromatiaceae</taxon>
        <taxon>Thiohalocapsa</taxon>
    </lineage>
</organism>
<evidence type="ECO:0000313" key="9">
    <source>
        <dbReference type="Proteomes" id="UP000748752"/>
    </source>
</evidence>
<evidence type="ECO:0000256" key="3">
    <source>
        <dbReference type="ARBA" id="ARBA00022475"/>
    </source>
</evidence>
<feature type="transmembrane region" description="Helical" evidence="7">
    <location>
        <begin position="106"/>
        <end position="126"/>
    </location>
</feature>
<dbReference type="InterPro" id="IPR012809">
    <property type="entry name" value="ECF_CbiQ"/>
</dbReference>
<keyword evidence="9" id="KW-1185">Reference proteome</keyword>
<accession>A0ABS1CG84</accession>
<protein>
    <submittedName>
        <fullName evidence="8">Cobalt ECF transporter T component CbiQ</fullName>
    </submittedName>
</protein>
<feature type="transmembrane region" description="Helical" evidence="7">
    <location>
        <begin position="64"/>
        <end position="85"/>
    </location>
</feature>
<name>A0ABS1CG84_9GAMM</name>
<dbReference type="InterPro" id="IPR051611">
    <property type="entry name" value="ECF_transporter_component"/>
</dbReference>
<keyword evidence="5 7" id="KW-1133">Transmembrane helix</keyword>
<sequence>MTDTALPVSRGGYWLARRDPRLPVLAAMLLALATVSLQTLPAALLALGAALALAAAGGLSWPAVLRRLAVLEGLMVVVLLSLPFTTPGEPWLTLGTLTVTHEGLRLAALIAVKANAVVLALLGLLGGLEPAVLGHALARLGMPPKLVHLLLLTVRQIALLDDERRRLRRAMRARAFVPRSNRHTWVSYGNLIGMLLVRSLERARRIEAAMRCRGFRGRFHLLDSRHWQSADTAWLLALAPLLVGLVALDRLP</sequence>
<proteinExistence type="inferred from homology"/>
<keyword evidence="4 7" id="KW-0812">Transmembrane</keyword>
<evidence type="ECO:0000256" key="5">
    <source>
        <dbReference type="ARBA" id="ARBA00022989"/>
    </source>
</evidence>
<dbReference type="Pfam" id="PF02361">
    <property type="entry name" value="CbiQ"/>
    <property type="match status" value="1"/>
</dbReference>
<comment type="caution">
    <text evidence="8">The sequence shown here is derived from an EMBL/GenBank/DDBJ whole genome shotgun (WGS) entry which is preliminary data.</text>
</comment>
<dbReference type="Proteomes" id="UP000748752">
    <property type="component" value="Unassembled WGS sequence"/>
</dbReference>
<keyword evidence="6 7" id="KW-0472">Membrane</keyword>
<reference evidence="8 9" key="1">
    <citation type="journal article" date="2020" name="Microorganisms">
        <title>Osmotic Adaptation and Compatible Solute Biosynthesis of Phototrophic Bacteria as Revealed from Genome Analyses.</title>
        <authorList>
            <person name="Imhoff J.F."/>
            <person name="Rahn T."/>
            <person name="Kunzel S."/>
            <person name="Keller A."/>
            <person name="Neulinger S.C."/>
        </authorList>
    </citation>
    <scope>NUCLEOTIDE SEQUENCE [LARGE SCALE GENOMIC DNA]</scope>
    <source>
        <strain evidence="8 9">DSM 6210</strain>
    </source>
</reference>
<evidence type="ECO:0000313" key="8">
    <source>
        <dbReference type="EMBL" id="MBK1630386.1"/>
    </source>
</evidence>